<protein>
    <submittedName>
        <fullName evidence="2">Uncharacterized protein</fullName>
    </submittedName>
</protein>
<sequence>MSDVPQEFSLHDDEEYGRDDWPGVKKTWATREQWQWLKGTRCAYLAAQKAKNLAQYLETMGNEYFLQWSECLLLFGHTDRTRLSEGQNEQLNAAIKKRRKQLRIWHKNQDRRRPSMKPLASLLCAAGIVKKAGRLPQAKELYSKECYSTEVKAAVVAKKIEMEAELGRKLRPGERLNNVKLCTKEAYDATTTAVKIGIRKKLAQAKEDAQAGASGRTLTMDAPRTAQQYQDAIDLTPQVLTNVIEPLCAYNGWMISLVGAGPVPEDKGKIGTISAHFGHDPSGPNFAQVTTNFEEQYVVPIGRYAKHVFSRDVQMARSLDASGSSTPSSSGQTSLEPVAPGVLPSQSALPSPGSGAFSRHVQEDVQEAMAVTRTPEVMPGMATSCPEPQSDAQRDTYHETSPAIALAPFGQPGSELTPVAVDDPLTGLAPLGELAPVYVNDPLADLPLGQPGPVHTPVAVDDPLKGLAPLGELAPVYVNDPLADLPLGQPGSELTPVAVNDPLTGLAPLGQPELELAPVYVVDPLTNTGDMVISMAGISGEAIDRMMVLFQESDPLARF</sequence>
<accession>A0A371CIT4</accession>
<dbReference type="AlphaFoldDB" id="A0A371CIT4"/>
<feature type="region of interest" description="Disordered" evidence="1">
    <location>
        <begin position="319"/>
        <end position="358"/>
    </location>
</feature>
<dbReference type="Proteomes" id="UP000256964">
    <property type="component" value="Unassembled WGS sequence"/>
</dbReference>
<evidence type="ECO:0000313" key="2">
    <source>
        <dbReference type="EMBL" id="RDX40202.1"/>
    </source>
</evidence>
<evidence type="ECO:0000313" key="3">
    <source>
        <dbReference type="Proteomes" id="UP000256964"/>
    </source>
</evidence>
<dbReference type="EMBL" id="KZ857576">
    <property type="protein sequence ID" value="RDX40202.1"/>
    <property type="molecule type" value="Genomic_DNA"/>
</dbReference>
<gene>
    <name evidence="2" type="ORF">OH76DRAFT_1490491</name>
</gene>
<dbReference type="OrthoDB" id="2757284at2759"/>
<organism evidence="2 3">
    <name type="scientific">Lentinus brumalis</name>
    <dbReference type="NCBI Taxonomy" id="2498619"/>
    <lineage>
        <taxon>Eukaryota</taxon>
        <taxon>Fungi</taxon>
        <taxon>Dikarya</taxon>
        <taxon>Basidiomycota</taxon>
        <taxon>Agaricomycotina</taxon>
        <taxon>Agaricomycetes</taxon>
        <taxon>Polyporales</taxon>
        <taxon>Polyporaceae</taxon>
        <taxon>Lentinus</taxon>
    </lineage>
</organism>
<feature type="compositionally biased region" description="Low complexity" evidence="1">
    <location>
        <begin position="322"/>
        <end position="334"/>
    </location>
</feature>
<dbReference type="STRING" id="139420.A0A371CIT4"/>
<keyword evidence="3" id="KW-1185">Reference proteome</keyword>
<reference evidence="2 3" key="1">
    <citation type="journal article" date="2018" name="Biotechnol. Biofuels">
        <title>Integrative visual omics of the white-rot fungus Polyporus brumalis exposes the biotechnological potential of its oxidative enzymes for delignifying raw plant biomass.</title>
        <authorList>
            <person name="Miyauchi S."/>
            <person name="Rancon A."/>
            <person name="Drula E."/>
            <person name="Hage H."/>
            <person name="Chaduli D."/>
            <person name="Favel A."/>
            <person name="Grisel S."/>
            <person name="Henrissat B."/>
            <person name="Herpoel-Gimbert I."/>
            <person name="Ruiz-Duenas F.J."/>
            <person name="Chevret D."/>
            <person name="Hainaut M."/>
            <person name="Lin J."/>
            <person name="Wang M."/>
            <person name="Pangilinan J."/>
            <person name="Lipzen A."/>
            <person name="Lesage-Meessen L."/>
            <person name="Navarro D."/>
            <person name="Riley R."/>
            <person name="Grigoriev I.V."/>
            <person name="Zhou S."/>
            <person name="Raouche S."/>
            <person name="Rosso M.N."/>
        </authorList>
    </citation>
    <scope>NUCLEOTIDE SEQUENCE [LARGE SCALE GENOMIC DNA]</scope>
    <source>
        <strain evidence="2 3">BRFM 1820</strain>
    </source>
</reference>
<proteinExistence type="predicted"/>
<name>A0A371CIT4_9APHY</name>
<evidence type="ECO:0000256" key="1">
    <source>
        <dbReference type="SAM" id="MobiDB-lite"/>
    </source>
</evidence>